<name>F4P6G8_BATDJ</name>
<dbReference type="GO" id="GO:0005524">
    <property type="term" value="F:ATP binding"/>
    <property type="evidence" value="ECO:0007669"/>
    <property type="project" value="InterPro"/>
</dbReference>
<keyword evidence="7 10" id="KW-0799">Topoisomerase</keyword>
<evidence type="ECO:0000256" key="9">
    <source>
        <dbReference type="ARBA" id="ARBA00023235"/>
    </source>
</evidence>
<dbReference type="InterPro" id="IPR036078">
    <property type="entry name" value="Spo11/TopoVI_A_sf"/>
</dbReference>
<dbReference type="GO" id="GO:0000706">
    <property type="term" value="P:meiotic DNA double-strand break processing"/>
    <property type="evidence" value="ECO:0000318"/>
    <property type="project" value="GO_Central"/>
</dbReference>
<dbReference type="InParanoid" id="F4P6G8"/>
<dbReference type="CDD" id="cd00223">
    <property type="entry name" value="TOPRIM_TopoIIB_SPO"/>
    <property type="match status" value="1"/>
</dbReference>
<comment type="catalytic activity">
    <reaction evidence="1 10">
        <text>ATP-dependent breakage, passage and rejoining of double-stranded DNA.</text>
        <dbReference type="EC" id="5.6.2.2"/>
    </reaction>
</comment>
<evidence type="ECO:0000256" key="3">
    <source>
        <dbReference type="ARBA" id="ARBA00006559"/>
    </source>
</evidence>
<dbReference type="GeneID" id="18238941"/>
<dbReference type="GO" id="GO:0007131">
    <property type="term" value="P:reciprocal meiotic recombination"/>
    <property type="evidence" value="ECO:0000318"/>
    <property type="project" value="GO_Central"/>
</dbReference>
<dbReference type="InterPro" id="IPR036388">
    <property type="entry name" value="WH-like_DNA-bd_sf"/>
</dbReference>
<keyword evidence="8 10" id="KW-0238">DNA-binding</keyword>
<reference evidence="13 14" key="1">
    <citation type="submission" date="2009-12" db="EMBL/GenBank/DDBJ databases">
        <title>The draft genome of Batrachochytrium dendrobatidis.</title>
        <authorList>
            <consortium name="US DOE Joint Genome Institute (JGI-PGF)"/>
            <person name="Kuo A."/>
            <person name="Salamov A."/>
            <person name="Schmutz J."/>
            <person name="Lucas S."/>
            <person name="Pitluck S."/>
            <person name="Rosenblum E."/>
            <person name="Stajich J."/>
            <person name="Eisen M."/>
            <person name="Grigoriev I.V."/>
        </authorList>
    </citation>
    <scope>NUCLEOTIDE SEQUENCE [LARGE SCALE GENOMIC DNA]</scope>
    <source>
        <strain evidence="14">JAM81 / FGSC 10211</strain>
    </source>
</reference>
<dbReference type="OrthoDB" id="521512at2759"/>
<evidence type="ECO:0000313" key="13">
    <source>
        <dbReference type="EMBL" id="EGF79605.1"/>
    </source>
</evidence>
<dbReference type="Pfam" id="PF04406">
    <property type="entry name" value="TP6A_N"/>
    <property type="match status" value="1"/>
</dbReference>
<evidence type="ECO:0000313" key="14">
    <source>
        <dbReference type="Proteomes" id="UP000007241"/>
    </source>
</evidence>
<dbReference type="InterPro" id="IPR002815">
    <property type="entry name" value="Spo11/TopoVI_A"/>
</dbReference>
<dbReference type="AlphaFoldDB" id="F4P6G8"/>
<keyword evidence="9 10" id="KW-0413">Isomerase</keyword>
<keyword evidence="14" id="KW-1185">Reference proteome</keyword>
<keyword evidence="6" id="KW-0460">Magnesium</keyword>
<evidence type="ECO:0000256" key="10">
    <source>
        <dbReference type="PROSITE-ProRule" id="PRU01385"/>
    </source>
</evidence>
<evidence type="ECO:0000256" key="7">
    <source>
        <dbReference type="ARBA" id="ARBA00023029"/>
    </source>
</evidence>
<evidence type="ECO:0000256" key="5">
    <source>
        <dbReference type="ARBA" id="ARBA00022723"/>
    </source>
</evidence>
<proteinExistence type="inferred from homology"/>
<sequence>MSDETDLFPDLLPDLFPDELNLMDCKSLQPCANTTISPTLSVMLIPVTPPTKTLLVKHIFSILESIQSVMGRNHIPALQLVCRYKSTTFDSFTGKNSVDSANPKYKLIKRIGRSISTFDAIVSILKCIHSLLFTQSRCTKRDIYYRNIHQFRTQKQVDEIVEDLACSFGISRDQLMIVAASKGVVYGRLWIHTSKGDILDCCSNTTSGTLIPNADTIIGFTVGDGVTTVLVVEKDAVFFSMLQYGFWHTHPHIILITGRGFPDMATRRLVCMLSQSRMYRINPRTMSDFEVEFGRSTEIELGQVLTTTESDLMVLVLVDGDPSGFEIYCTYKFGSKSMAYNTLLACPSSIWVGIHPTSWMLTIDADSLIPLTPHDRCKVYRLLDRNHIRSCKEYQRQLSRMVFMNCKCEIQEFSGVWVCEGLE</sequence>
<dbReference type="GO" id="GO:0003918">
    <property type="term" value="F:DNA topoisomerase type II (double strand cut, ATP-hydrolyzing) activity"/>
    <property type="evidence" value="ECO:0007669"/>
    <property type="project" value="UniProtKB-UniRule"/>
</dbReference>
<evidence type="ECO:0000256" key="4">
    <source>
        <dbReference type="ARBA" id="ARBA00012895"/>
    </source>
</evidence>
<feature type="domain" description="Topoisomerase 6 subunit A/Spo11 TOPRIM" evidence="12">
    <location>
        <begin position="308"/>
        <end position="414"/>
    </location>
</feature>
<dbReference type="EMBL" id="GL882886">
    <property type="protein sequence ID" value="EGF79605.1"/>
    <property type="molecule type" value="Genomic_DNA"/>
</dbReference>
<dbReference type="STRING" id="684364.F4P6G8"/>
<evidence type="ECO:0000259" key="11">
    <source>
        <dbReference type="Pfam" id="PF04406"/>
    </source>
</evidence>
<dbReference type="GO" id="GO:0000228">
    <property type="term" value="C:nuclear chromosome"/>
    <property type="evidence" value="ECO:0000318"/>
    <property type="project" value="GO_Central"/>
</dbReference>
<dbReference type="InterPro" id="IPR013049">
    <property type="entry name" value="Spo11/TopoVI_A_N"/>
</dbReference>
<dbReference type="Pfam" id="PF21180">
    <property type="entry name" value="TOP6A-Spo11_Toprim"/>
    <property type="match status" value="2"/>
</dbReference>
<dbReference type="Gene3D" id="1.10.10.10">
    <property type="entry name" value="Winged helix-like DNA-binding domain superfamily/Winged helix DNA-binding domain"/>
    <property type="match status" value="1"/>
</dbReference>
<dbReference type="SUPFAM" id="SSF56726">
    <property type="entry name" value="DNA topoisomerase IV, alpha subunit"/>
    <property type="match status" value="2"/>
</dbReference>
<dbReference type="Gene3D" id="3.40.1360.10">
    <property type="match status" value="1"/>
</dbReference>
<evidence type="ECO:0000259" key="12">
    <source>
        <dbReference type="Pfam" id="PF21180"/>
    </source>
</evidence>
<dbReference type="PROSITE" id="PS52041">
    <property type="entry name" value="TOPO_IIB"/>
    <property type="match status" value="1"/>
</dbReference>
<dbReference type="PANTHER" id="PTHR10848">
    <property type="entry name" value="MEIOTIC RECOMBINATION PROTEIN SPO11"/>
    <property type="match status" value="1"/>
</dbReference>
<comment type="cofactor">
    <cofactor evidence="2">
        <name>Mg(2+)</name>
        <dbReference type="ChEBI" id="CHEBI:18420"/>
    </cofactor>
</comment>
<evidence type="ECO:0000256" key="1">
    <source>
        <dbReference type="ARBA" id="ARBA00000185"/>
    </source>
</evidence>
<dbReference type="GO" id="GO:0003677">
    <property type="term" value="F:DNA binding"/>
    <property type="evidence" value="ECO:0000318"/>
    <property type="project" value="GO_Central"/>
</dbReference>
<organism evidence="13 14">
    <name type="scientific">Batrachochytrium dendrobatidis (strain JAM81 / FGSC 10211)</name>
    <name type="common">Frog chytrid fungus</name>
    <dbReference type="NCBI Taxonomy" id="684364"/>
    <lineage>
        <taxon>Eukaryota</taxon>
        <taxon>Fungi</taxon>
        <taxon>Fungi incertae sedis</taxon>
        <taxon>Chytridiomycota</taxon>
        <taxon>Chytridiomycota incertae sedis</taxon>
        <taxon>Chytridiomycetes</taxon>
        <taxon>Rhizophydiales</taxon>
        <taxon>Rhizophydiales incertae sedis</taxon>
        <taxon>Batrachochytrium</taxon>
    </lineage>
</organism>
<feature type="domain" description="Topoisomerase 6 subunit A/Spo11 TOPRIM" evidence="12">
    <location>
        <begin position="229"/>
        <end position="275"/>
    </location>
</feature>
<dbReference type="GO" id="GO:0046872">
    <property type="term" value="F:metal ion binding"/>
    <property type="evidence" value="ECO:0007669"/>
    <property type="project" value="UniProtKB-KW"/>
</dbReference>
<keyword evidence="5" id="KW-0479">Metal-binding</keyword>
<feature type="active site" description="O-(5'-phospho-DNA)-tyrosine intermediate" evidence="10">
    <location>
        <position position="145"/>
    </location>
</feature>
<dbReference type="PANTHER" id="PTHR10848:SF0">
    <property type="entry name" value="MEIOTIC RECOMBINATION PROTEIN SPO11"/>
    <property type="match status" value="1"/>
</dbReference>
<feature type="domain" description="Spo11/DNA topoisomerase VI subunit A N-terminal" evidence="11">
    <location>
        <begin position="117"/>
        <end position="177"/>
    </location>
</feature>
<accession>F4P6G8</accession>
<gene>
    <name evidence="13" type="ORF">BATDEDRAFT_26068</name>
</gene>
<dbReference type="RefSeq" id="XP_006679941.1">
    <property type="nucleotide sequence ID" value="XM_006679878.1"/>
</dbReference>
<dbReference type="FunCoup" id="F4P6G8">
    <property type="interactions" value="89"/>
</dbReference>
<evidence type="ECO:0000256" key="6">
    <source>
        <dbReference type="ARBA" id="ARBA00022842"/>
    </source>
</evidence>
<dbReference type="HOGENOM" id="CLU_037229_0_1_1"/>
<dbReference type="InterPro" id="IPR034136">
    <property type="entry name" value="TOPRIM_Topo6A/Spo11"/>
</dbReference>
<protein>
    <recommendedName>
        <fullName evidence="4">DNA topoisomerase (ATP-hydrolyzing)</fullName>
        <ecNumber evidence="4">5.6.2.2</ecNumber>
    </recommendedName>
</protein>
<evidence type="ECO:0000256" key="8">
    <source>
        <dbReference type="ARBA" id="ARBA00023125"/>
    </source>
</evidence>
<dbReference type="Proteomes" id="UP000007241">
    <property type="component" value="Unassembled WGS sequence"/>
</dbReference>
<evidence type="ECO:0000256" key="2">
    <source>
        <dbReference type="ARBA" id="ARBA00001946"/>
    </source>
</evidence>
<comment type="similarity">
    <text evidence="3 10">Belongs to the TOP6A family.</text>
</comment>
<dbReference type="OMA" id="IETAGMF"/>
<dbReference type="PRINTS" id="PR01550">
    <property type="entry name" value="TOP6AFAMILY"/>
</dbReference>
<dbReference type="GO" id="GO:0042138">
    <property type="term" value="P:meiotic DNA double-strand break formation"/>
    <property type="evidence" value="ECO:0000318"/>
    <property type="project" value="GO_Central"/>
</dbReference>
<dbReference type="EC" id="5.6.2.2" evidence="4"/>